<dbReference type="GO" id="GO:0014808">
    <property type="term" value="P:release of sequestered calcium ion into cytosol by sarcoplasmic reticulum"/>
    <property type="evidence" value="ECO:0007669"/>
    <property type="project" value="TreeGrafter"/>
</dbReference>
<feature type="compositionally biased region" description="Basic and acidic residues" evidence="15">
    <location>
        <begin position="4002"/>
        <end position="4011"/>
    </location>
</feature>
<keyword evidence="10" id="KW-0406">Ion transport</keyword>
<dbReference type="InterPro" id="IPR013320">
    <property type="entry name" value="ConA-like_dom_sf"/>
</dbReference>
<dbReference type="PROSITE" id="PS50188">
    <property type="entry name" value="B302_SPRY"/>
    <property type="match status" value="2"/>
</dbReference>
<evidence type="ECO:0000256" key="16">
    <source>
        <dbReference type="SAM" id="Phobius"/>
    </source>
</evidence>
<dbReference type="InterPro" id="IPR043136">
    <property type="entry name" value="B30.2/SPRY_sf"/>
</dbReference>
<dbReference type="InterPro" id="IPR011992">
    <property type="entry name" value="EF-hand-dom_pair"/>
</dbReference>
<dbReference type="FunFam" id="1.25.10.30:FF:000002">
    <property type="entry name" value="ryanodine receptor isoform X2"/>
    <property type="match status" value="1"/>
</dbReference>
<proteinExistence type="predicted"/>
<feature type="region of interest" description="Disordered" evidence="15">
    <location>
        <begin position="4026"/>
        <end position="4055"/>
    </location>
</feature>
<keyword evidence="5 16" id="KW-0812">Transmembrane</keyword>
<dbReference type="Pfam" id="PF00520">
    <property type="entry name" value="Ion_trans"/>
    <property type="match status" value="1"/>
</dbReference>
<feature type="domain" description="EF-hand" evidence="18">
    <location>
        <begin position="4391"/>
        <end position="4423"/>
    </location>
</feature>
<dbReference type="CDD" id="cd00051">
    <property type="entry name" value="EFh"/>
    <property type="match status" value="1"/>
</dbReference>
<dbReference type="InterPro" id="IPR035762">
    <property type="entry name" value="SPRY3_RyR"/>
</dbReference>
<feature type="domain" description="MIR" evidence="19">
    <location>
        <begin position="214"/>
        <end position="268"/>
    </location>
</feature>
<keyword evidence="4" id="KW-0107">Calcium channel</keyword>
<evidence type="ECO:0000256" key="10">
    <source>
        <dbReference type="ARBA" id="ARBA00023065"/>
    </source>
</evidence>
<dbReference type="CDD" id="cd12877">
    <property type="entry name" value="SPRY1_RyR"/>
    <property type="match status" value="1"/>
</dbReference>
<dbReference type="InterPro" id="IPR016093">
    <property type="entry name" value="MIR_motif"/>
</dbReference>
<dbReference type="GO" id="GO:0042383">
    <property type="term" value="C:sarcolemma"/>
    <property type="evidence" value="ECO:0007669"/>
    <property type="project" value="TreeGrafter"/>
</dbReference>
<dbReference type="Gene3D" id="1.10.490.160">
    <property type="match status" value="3"/>
</dbReference>
<dbReference type="FunFam" id="1.10.490.160:FF:000003">
    <property type="entry name" value="Ryanodine receptor, isoform E"/>
    <property type="match status" value="1"/>
</dbReference>
<evidence type="ECO:0000256" key="7">
    <source>
        <dbReference type="ARBA" id="ARBA00022837"/>
    </source>
</evidence>
<dbReference type="Pfam" id="PF13499">
    <property type="entry name" value="EF-hand_7"/>
    <property type="match status" value="1"/>
</dbReference>
<dbReference type="CDD" id="cd23278">
    <property type="entry name" value="beta-trefoil_MIR_RyR"/>
    <property type="match status" value="1"/>
</dbReference>
<dbReference type="PANTHER" id="PTHR46399:SF8">
    <property type="entry name" value="B30.2_SPRY DOMAIN-CONTAINING PROTEIN"/>
    <property type="match status" value="1"/>
</dbReference>
<dbReference type="SMART" id="SM00472">
    <property type="entry name" value="MIR"/>
    <property type="match status" value="4"/>
</dbReference>
<dbReference type="InterPro" id="IPR015925">
    <property type="entry name" value="Ryanodine_IP3_receptor"/>
</dbReference>
<dbReference type="Proteomes" id="UP001283361">
    <property type="component" value="Unassembled WGS sequence"/>
</dbReference>
<feature type="transmembrane region" description="Helical" evidence="16">
    <location>
        <begin position="5011"/>
        <end position="5036"/>
    </location>
</feature>
<dbReference type="InterPro" id="IPR035761">
    <property type="entry name" value="SPRY1_RyR"/>
</dbReference>
<dbReference type="GO" id="GO:0005509">
    <property type="term" value="F:calcium ion binding"/>
    <property type="evidence" value="ECO:0007669"/>
    <property type="project" value="InterPro"/>
</dbReference>
<reference evidence="20" key="1">
    <citation type="journal article" date="2023" name="G3 (Bethesda)">
        <title>A reference genome for the long-term kleptoplast-retaining sea slug Elysia crispata morphotype clarki.</title>
        <authorList>
            <person name="Eastman K.E."/>
            <person name="Pendleton A.L."/>
            <person name="Shaikh M.A."/>
            <person name="Suttiyut T."/>
            <person name="Ogas R."/>
            <person name="Tomko P."/>
            <person name="Gavelis G."/>
            <person name="Widhalm J.R."/>
            <person name="Wisecaver J.H."/>
        </authorList>
    </citation>
    <scope>NUCLEOTIDE SEQUENCE</scope>
    <source>
        <strain evidence="20">ECLA1</strain>
    </source>
</reference>
<feature type="transmembrane region" description="Helical" evidence="16">
    <location>
        <begin position="4610"/>
        <end position="4630"/>
    </location>
</feature>
<keyword evidence="7" id="KW-0106">Calcium</keyword>
<comment type="catalytic activity">
    <reaction evidence="14">
        <text>Ca(2+)(in) = Ca(2+)(out)</text>
        <dbReference type="Rhea" id="RHEA:29671"/>
        <dbReference type="ChEBI" id="CHEBI:29108"/>
    </reaction>
</comment>
<dbReference type="InterPro" id="IPR003032">
    <property type="entry name" value="Ryanodine_rcpt"/>
</dbReference>
<evidence type="ECO:0000256" key="14">
    <source>
        <dbReference type="ARBA" id="ARBA00036634"/>
    </source>
</evidence>
<feature type="compositionally biased region" description="Polar residues" evidence="15">
    <location>
        <begin position="1448"/>
        <end position="1459"/>
    </location>
</feature>
<keyword evidence="6" id="KW-0677">Repeat</keyword>
<dbReference type="Pfam" id="PF21119">
    <property type="entry name" value="RYDR_Jsol"/>
    <property type="match status" value="1"/>
</dbReference>
<keyword evidence="11 16" id="KW-0472">Membrane</keyword>
<gene>
    <name evidence="20" type="ORF">RRG08_000604</name>
</gene>
<feature type="transmembrane region" description="Helical" evidence="16">
    <location>
        <begin position="5059"/>
        <end position="5081"/>
    </location>
</feature>
<dbReference type="PROSITE" id="PS00018">
    <property type="entry name" value="EF_HAND_1"/>
    <property type="match status" value="2"/>
</dbReference>
<dbReference type="InterPro" id="IPR036300">
    <property type="entry name" value="MIR_dom_sf"/>
</dbReference>
<dbReference type="CDD" id="cd12878">
    <property type="entry name" value="SPRY2_RyR"/>
    <property type="match status" value="1"/>
</dbReference>
<dbReference type="CDD" id="cd12879">
    <property type="entry name" value="SPRY3_RyR"/>
    <property type="match status" value="1"/>
</dbReference>
<evidence type="ECO:0000259" key="18">
    <source>
        <dbReference type="PROSITE" id="PS50222"/>
    </source>
</evidence>
<dbReference type="Gene3D" id="2.80.10.50">
    <property type="match status" value="2"/>
</dbReference>
<evidence type="ECO:0000313" key="20">
    <source>
        <dbReference type="EMBL" id="KAK3736856.1"/>
    </source>
</evidence>
<dbReference type="SMART" id="SM00054">
    <property type="entry name" value="EFh"/>
    <property type="match status" value="2"/>
</dbReference>
<dbReference type="EMBL" id="JAWDGP010006684">
    <property type="protein sequence ID" value="KAK3736856.1"/>
    <property type="molecule type" value="Genomic_DNA"/>
</dbReference>
<evidence type="ECO:0000259" key="19">
    <source>
        <dbReference type="PROSITE" id="PS50919"/>
    </source>
</evidence>
<accession>A0AAE0Y8B9</accession>
<dbReference type="FunFam" id="1.10.287.70:FF:000017">
    <property type="entry name" value="ryanodine receptor isoform X2"/>
    <property type="match status" value="1"/>
</dbReference>
<dbReference type="GO" id="GO:0005219">
    <property type="term" value="F:ryanodine-sensitive calcium-release channel activity"/>
    <property type="evidence" value="ECO:0007669"/>
    <property type="project" value="InterPro"/>
</dbReference>
<dbReference type="Pfam" id="PF02026">
    <property type="entry name" value="RyR"/>
    <property type="match status" value="4"/>
</dbReference>
<feature type="compositionally biased region" description="Basic and acidic residues" evidence="15">
    <location>
        <begin position="3977"/>
        <end position="3989"/>
    </location>
</feature>
<feature type="compositionally biased region" description="Polar residues" evidence="15">
    <location>
        <begin position="2428"/>
        <end position="2440"/>
    </location>
</feature>
<dbReference type="Pfam" id="PF06459">
    <property type="entry name" value="RR_TM4-6"/>
    <property type="match status" value="1"/>
</dbReference>
<feature type="region of interest" description="Disordered" evidence="15">
    <location>
        <begin position="3767"/>
        <end position="3794"/>
    </location>
</feature>
<keyword evidence="13" id="KW-0407">Ion channel</keyword>
<feature type="transmembrane region" description="Helical" evidence="16">
    <location>
        <begin position="4869"/>
        <end position="4891"/>
    </location>
</feature>
<dbReference type="InterPro" id="IPR035910">
    <property type="entry name" value="RyR/IP3R_RIH_dom_sf"/>
</dbReference>
<feature type="region of interest" description="Disordered" evidence="15">
    <location>
        <begin position="1511"/>
        <end position="1610"/>
    </location>
</feature>
<dbReference type="InterPro" id="IPR048581">
    <property type="entry name" value="RYDR_Jsol"/>
</dbReference>
<feature type="compositionally biased region" description="Acidic residues" evidence="15">
    <location>
        <begin position="4029"/>
        <end position="4041"/>
    </location>
</feature>
<keyword evidence="2" id="KW-0813">Transport</keyword>
<dbReference type="SUPFAM" id="SSF49899">
    <property type="entry name" value="Concanavalin A-like lectins/glucanases"/>
    <property type="match status" value="3"/>
</dbReference>
<dbReference type="InterPro" id="IPR000699">
    <property type="entry name" value="RIH_dom"/>
</dbReference>
<dbReference type="InterPro" id="IPR002048">
    <property type="entry name" value="EF_hand_dom"/>
</dbReference>
<evidence type="ECO:0000256" key="4">
    <source>
        <dbReference type="ARBA" id="ARBA00022673"/>
    </source>
</evidence>
<keyword evidence="3" id="KW-0109">Calcium transport</keyword>
<keyword evidence="12" id="KW-1071">Ligand-gated ion channel</keyword>
<feature type="transmembrane region" description="Helical" evidence="16">
    <location>
        <begin position="4798"/>
        <end position="4816"/>
    </location>
</feature>
<dbReference type="Gene3D" id="1.25.10.30">
    <property type="entry name" value="IP3 receptor type 1 binding core, RIH domain"/>
    <property type="match status" value="1"/>
</dbReference>
<dbReference type="GO" id="GO:0030018">
    <property type="term" value="C:Z disc"/>
    <property type="evidence" value="ECO:0007669"/>
    <property type="project" value="TreeGrafter"/>
</dbReference>
<keyword evidence="8" id="KW-0703">Sarcoplasmic reticulum</keyword>
<evidence type="ECO:0000256" key="12">
    <source>
        <dbReference type="ARBA" id="ARBA00023286"/>
    </source>
</evidence>
<feature type="compositionally biased region" description="Gly residues" evidence="15">
    <location>
        <begin position="3209"/>
        <end position="3219"/>
    </location>
</feature>
<dbReference type="Gene3D" id="2.60.120.920">
    <property type="match status" value="3"/>
</dbReference>
<evidence type="ECO:0000256" key="5">
    <source>
        <dbReference type="ARBA" id="ARBA00022692"/>
    </source>
</evidence>
<dbReference type="PANTHER" id="PTHR46399">
    <property type="entry name" value="B30.2/SPRY DOMAIN-CONTAINING PROTEIN"/>
    <property type="match status" value="1"/>
</dbReference>
<feature type="compositionally biased region" description="Basic and acidic residues" evidence="15">
    <location>
        <begin position="4713"/>
        <end position="4734"/>
    </location>
</feature>
<dbReference type="Gene3D" id="1.10.238.10">
    <property type="entry name" value="EF-hand"/>
    <property type="match status" value="1"/>
</dbReference>
<dbReference type="InterPro" id="IPR014821">
    <property type="entry name" value="Ins145_P3_rcpt"/>
</dbReference>
<dbReference type="InterPro" id="IPR009460">
    <property type="entry name" value="Ryanrecept_TM4-6"/>
</dbReference>
<feature type="region of interest" description="Disordered" evidence="15">
    <location>
        <begin position="1442"/>
        <end position="1494"/>
    </location>
</feature>
<evidence type="ECO:0000256" key="13">
    <source>
        <dbReference type="ARBA" id="ARBA00023303"/>
    </source>
</evidence>
<evidence type="ECO:0008006" key="22">
    <source>
        <dbReference type="Google" id="ProtNLM"/>
    </source>
</evidence>
<dbReference type="SMART" id="SM00449">
    <property type="entry name" value="SPRY"/>
    <property type="match status" value="3"/>
</dbReference>
<feature type="region of interest" description="Disordered" evidence="15">
    <location>
        <begin position="3187"/>
        <end position="3219"/>
    </location>
</feature>
<dbReference type="SUPFAM" id="SSF47473">
    <property type="entry name" value="EF-hand"/>
    <property type="match status" value="1"/>
</dbReference>
<dbReference type="Pfam" id="PF08454">
    <property type="entry name" value="RIH_assoc"/>
    <property type="match status" value="1"/>
</dbReference>
<keyword evidence="21" id="KW-1185">Reference proteome</keyword>
<feature type="compositionally biased region" description="Basic residues" evidence="15">
    <location>
        <begin position="1572"/>
        <end position="1586"/>
    </location>
</feature>
<evidence type="ECO:0000256" key="8">
    <source>
        <dbReference type="ARBA" id="ARBA00022951"/>
    </source>
</evidence>
<dbReference type="InterPro" id="IPR018247">
    <property type="entry name" value="EF_Hand_1_Ca_BS"/>
</dbReference>
<protein>
    <recommendedName>
        <fullName evidence="22">Ryanodine receptor</fullName>
    </recommendedName>
</protein>
<dbReference type="Pfam" id="PF02815">
    <property type="entry name" value="MIR"/>
    <property type="match status" value="1"/>
</dbReference>
<dbReference type="SUPFAM" id="SSF82109">
    <property type="entry name" value="MIR domain"/>
    <property type="match status" value="2"/>
</dbReference>
<feature type="region of interest" description="Disordered" evidence="15">
    <location>
        <begin position="3968"/>
        <end position="4014"/>
    </location>
</feature>
<dbReference type="PROSITE" id="PS50222">
    <property type="entry name" value="EF_HAND_2"/>
    <property type="match status" value="2"/>
</dbReference>
<evidence type="ECO:0000256" key="9">
    <source>
        <dbReference type="ARBA" id="ARBA00022989"/>
    </source>
</evidence>
<dbReference type="Gene3D" id="1.10.287.70">
    <property type="match status" value="1"/>
</dbReference>
<evidence type="ECO:0000256" key="3">
    <source>
        <dbReference type="ARBA" id="ARBA00022568"/>
    </source>
</evidence>
<feature type="region of interest" description="Disordered" evidence="15">
    <location>
        <begin position="4686"/>
        <end position="4776"/>
    </location>
</feature>
<evidence type="ECO:0000256" key="11">
    <source>
        <dbReference type="ARBA" id="ARBA00023136"/>
    </source>
</evidence>
<evidence type="ECO:0000313" key="21">
    <source>
        <dbReference type="Proteomes" id="UP001283361"/>
    </source>
</evidence>
<feature type="compositionally biased region" description="Low complexity" evidence="15">
    <location>
        <begin position="1512"/>
        <end position="1543"/>
    </location>
</feature>
<dbReference type="InterPro" id="IPR013662">
    <property type="entry name" value="RIH_assoc-dom"/>
</dbReference>
<name>A0AAE0Y8B9_9GAST</name>
<evidence type="ECO:0000256" key="1">
    <source>
        <dbReference type="ARBA" id="ARBA00004326"/>
    </source>
</evidence>
<feature type="transmembrane region" description="Helical" evidence="16">
    <location>
        <begin position="5135"/>
        <end position="5157"/>
    </location>
</feature>
<feature type="domain" description="MIR" evidence="19">
    <location>
        <begin position="101"/>
        <end position="155"/>
    </location>
</feature>
<dbReference type="InterPro" id="IPR013333">
    <property type="entry name" value="Ryan_recept"/>
</dbReference>
<evidence type="ECO:0000259" key="17">
    <source>
        <dbReference type="PROSITE" id="PS50188"/>
    </source>
</evidence>
<comment type="caution">
    <text evidence="20">The sequence shown here is derived from an EMBL/GenBank/DDBJ whole genome shotgun (WGS) entry which is preliminary data.</text>
</comment>
<feature type="region of interest" description="Disordered" evidence="15">
    <location>
        <begin position="2719"/>
        <end position="2741"/>
    </location>
</feature>
<evidence type="ECO:0000256" key="6">
    <source>
        <dbReference type="ARBA" id="ARBA00022737"/>
    </source>
</evidence>
<dbReference type="GO" id="GO:0006941">
    <property type="term" value="P:striated muscle contraction"/>
    <property type="evidence" value="ECO:0007669"/>
    <property type="project" value="TreeGrafter"/>
</dbReference>
<organism evidence="20 21">
    <name type="scientific">Elysia crispata</name>
    <name type="common">lettuce slug</name>
    <dbReference type="NCBI Taxonomy" id="231223"/>
    <lineage>
        <taxon>Eukaryota</taxon>
        <taxon>Metazoa</taxon>
        <taxon>Spiralia</taxon>
        <taxon>Lophotrochozoa</taxon>
        <taxon>Mollusca</taxon>
        <taxon>Gastropoda</taxon>
        <taxon>Heterobranchia</taxon>
        <taxon>Euthyneura</taxon>
        <taxon>Panpulmonata</taxon>
        <taxon>Sacoglossa</taxon>
        <taxon>Placobranchoidea</taxon>
        <taxon>Plakobranchidae</taxon>
        <taxon>Elysia</taxon>
    </lineage>
</organism>
<dbReference type="PROSITE" id="PS50919">
    <property type="entry name" value="MIR"/>
    <property type="match status" value="2"/>
</dbReference>
<dbReference type="GO" id="GO:0033017">
    <property type="term" value="C:sarcoplasmic reticulum membrane"/>
    <property type="evidence" value="ECO:0007669"/>
    <property type="project" value="UniProtKB-SubCell"/>
</dbReference>
<dbReference type="GO" id="GO:0005790">
    <property type="term" value="C:smooth endoplasmic reticulum"/>
    <property type="evidence" value="ECO:0007669"/>
    <property type="project" value="TreeGrafter"/>
</dbReference>
<dbReference type="FunFam" id="2.80.10.50:FF:000021">
    <property type="entry name" value="Ryanodine receptor, isoform F"/>
    <property type="match status" value="1"/>
</dbReference>
<keyword evidence="9 16" id="KW-1133">Transmembrane helix</keyword>
<comment type="subcellular location">
    <subcellularLocation>
        <location evidence="1">Sarcoplasmic reticulum membrane</location>
        <topology evidence="1">Multi-pass membrane protein</topology>
    </subcellularLocation>
</comment>
<dbReference type="GO" id="GO:0006874">
    <property type="term" value="P:intracellular calcium ion homeostasis"/>
    <property type="evidence" value="ECO:0007669"/>
    <property type="project" value="InterPro"/>
</dbReference>
<feature type="compositionally biased region" description="Polar residues" evidence="15">
    <location>
        <begin position="1468"/>
        <end position="1477"/>
    </location>
</feature>
<dbReference type="Pfam" id="PF01365">
    <property type="entry name" value="RYDR_ITPR"/>
    <property type="match status" value="2"/>
</dbReference>
<feature type="domain" description="B30.2/SPRY" evidence="17">
    <location>
        <begin position="1038"/>
        <end position="1234"/>
    </location>
</feature>
<evidence type="ECO:0000256" key="2">
    <source>
        <dbReference type="ARBA" id="ARBA00022448"/>
    </source>
</evidence>
<feature type="domain" description="B30.2/SPRY" evidence="17">
    <location>
        <begin position="592"/>
        <end position="800"/>
    </location>
</feature>
<dbReference type="InterPro" id="IPR035764">
    <property type="entry name" value="SPRY2_RyR"/>
</dbReference>
<dbReference type="InterPro" id="IPR005821">
    <property type="entry name" value="Ion_trans_dom"/>
</dbReference>
<dbReference type="GO" id="GO:0034704">
    <property type="term" value="C:calcium channel complex"/>
    <property type="evidence" value="ECO:0007669"/>
    <property type="project" value="TreeGrafter"/>
</dbReference>
<dbReference type="Pfam" id="PF08709">
    <property type="entry name" value="Ins145_P3_rec"/>
    <property type="match status" value="1"/>
</dbReference>
<feature type="domain" description="EF-hand" evidence="18">
    <location>
        <begin position="4353"/>
        <end position="4388"/>
    </location>
</feature>
<dbReference type="SUPFAM" id="SSF100909">
    <property type="entry name" value="IP3 receptor type 1 binding core, domain 2"/>
    <property type="match status" value="2"/>
</dbReference>
<evidence type="ECO:0000256" key="15">
    <source>
        <dbReference type="SAM" id="MobiDB-lite"/>
    </source>
</evidence>
<feature type="region of interest" description="Disordered" evidence="15">
    <location>
        <begin position="2417"/>
        <end position="2440"/>
    </location>
</feature>
<dbReference type="InterPro" id="IPR003877">
    <property type="entry name" value="SPRY_dom"/>
</dbReference>
<dbReference type="InterPro" id="IPR001870">
    <property type="entry name" value="B30.2/SPRY"/>
</dbReference>
<sequence length="5260" mass="592040">MADPAEGGGSEQDDVSFLRTDDMVCLSCIAPATKDANATERVCLAAEGFGNRMCFLESIASRDVPPDISVSVFVLEQALSVRALQEMVGSSNEESAAQSGHRTLLYGHAILLRHYHGNMYLSCLSTSSSNDKLAFDVGLQETAHGESCWWTIHPASKQRSEGEKVRVGDDLILVSVSSERYLHIGSGASVIASFQQTLWTVVPMSSGAVRQKTLGYVYGGDVVRLFHGHMDECLAIPEAGSENEFSCVMYETGAVCSHARSLWRLEHIRTKWAGAFMGWGQQCRIRHVTSGRYLAAMPDGSVVTVHRQKADEASTAFNLLMSKDEKKQSDAREDEGMGHADVKYGDSMVYLQHSSTGLWLSYQTFETKKRGVGRVEEKKAIMLVEGHMDDGFTFSRAQEEESRSARVIRKCQSLFNRFTKALDSLKTEGRTSPAWQRISLSEVIKCLEDLIDYFAQPGEDEEHEEKQNKLKALRNRQDLFQEEGMIALILETIDKFSSYKSRRQFAHFAGEDAAAKWDDISSYLYLLLAAMIRGNRANCAQFAQSVRLDWLVNRLESQQSSTGVLDVLHCVLIDSPEALNMIKEKHIITIISLIDKHGRDPKVLDVLRSLCVGNDVAVRTNQNLICDNLLPGRDLLLQTKLVDHVTSLRPNLYVGLLLGSAMYRKWYFEVMVIQYEATTHLPPVLRVGWASTLGFVPYPGGGEQWGANGCGDSLYSFGFDGTNLWTGGKPKQARITNEPFKKGDIIGCALDLTNSQIIFSVNGVKVAGFFKDFNTDGMFFPVVSMSAGVSCRFVFGSDHGRIKFGPPEEHAPIIESLPPKEKLKIEPCFYFGELAKNIISGPTEICEYQPFVPNPVSTSHIQLPAYIENVRDKLAENLHETWAMNKIDQGWSFGEARDPERRINPSLNSFEKLPISEKKYIITVAFETLRTLLALGYHISVIHTEEPNNRLKMLKLGNNYLQSNGYKPNPMDLTTISLNEKMQELVDLLAENTHNVWAKDRIKHGWTYGLFEDFFHKRTPHLVPYSKVDEHIKKANRDTATEAVKTLLAYGYTIEAPTSETGESSAAESKLQSRLIALGLAPVVSTEVSQTPALTRTYRAEKTYAVTSGKWYYEFEVISTGYMKVGWARVSAESSTELGTDGTSYAFDGYMARKWHLGSEAYGKVWSAGDVIGCLLDLHDSTISFSLNGELMMDALGQEIAFRNVKVVNDEGYIPAFTMGPHQQGKLNLGQDINGLKFFTNCGLQEGYEPFCVNMVRPLTLWYGKHEPIFETVTSDDSSLVVSRVSGGPNSSPCLKITSKTFGTLEKVHLEYLRLSLPVTCKDEFVSSREKQMAQQVLEKRLNLESMRRRGDLDPEEELATDGVRRAVSSNGMVEHDSGFSFTNQIESRIDEVIPEANEEDYSINEVVNGGPDLTLRKTLHHSYQEDDDALSAAERRKSYLKGVKSGKGNSLDDSSIGDQSRGMKSAASESHLNESIDSFLAPPKEKPRSGSKLSLIADKVMDVGKLKAEKAQSNNLNTQLSNQSNASATSNKKSKSGFSTFFKKGKSRDPSPNNMGRARSTEYSSLDNKKSHSARTGHLDRKRPSKSPNKVLDPGEYEDGGPGGDKGLVPFEFQEELETRMYRSGTNGMEDSDYGGASEGELSEMYAIADQMDEYHFAVKVFPGQDPNNIYVGWVTPSFHYNESTFDIKSIRHVIVSTLDSDYRPKQSVSRKNCYIMSAGDLQQRYADSSQEMASKRASPGLTIACFIDASTGVLSFTVNGKEVANKFQVEPGTKLYPAVFCEPTSKEVFQFELGGTRTALPLSAAVFRGPKSLIPTCPPRLDVQCLRPAHWARVPNQTLKASTLKLSGIRGWSMMCEHPVAMLAVYVPDEDRCYDVLELIEKYELLKFHAKTLELYQAVCSHGNHRVANSLIQHVDERQIMYCIKSEFLSGPLRHGFHNLLISMHLESHTRARMMTQNEYIIPLIPNTKSLSLYKTISGDSENMSIKSQIPSMDESVSIRPQLAISEKEIQDRIQRSGRDSTAPYFPMEKLKSFIMQALTQAVEKGAAHVRDPVGGSNTNLFVPLLKLADTLLVMGLLDDDDLNHLLCLIEPVVFDDNHSKNPTVKGLLKMDLEEPVKLEVCRILQHLCDIQLRHRVESIIAFSDDFVGRCQNDQLRRYNEIKQTDMPSAMAAKKTKEFRCPPREQMKALLTFKQEEEEGSVDKECPCREDMRDILRGFHDQLLTHCKMPQISADEEETPSEQVVPSKTLGQKLLSLVWKSKNDEVSAIVEGEKVPDCMQNLITATMVRWAEESFISMQELVREMFSLLHRQYDGIGELMSALEKAYVISSKSCEDINMLLKSLGIIRSLLQVQAGPDEEELMKDSLKDLMDNKVFFQHPDLMRALCVHETVMQLMVNTLNKAQLQQQQQQQAAVAGTSAEAGSRQPPQSTTMDSISEQNKDAAAEMVVMCCRFLCYFCRTSRQNQAAMFEHLSYLLDNSSMLLARPSLRGSCPLDVAYSSLMDNNELALALRESHLEKIAVYLSRCGIQVNAELLEKGYPDIGWDPVEGERFLDFFRFCVWNNGENVEENANLVVRLLIRRPECLGPALRGEGGGLLKAMRDGIRMSEQVAAARDESSSSFLLAMNDDDDTGGNYLVNSKYKFHTLPPPDDEDYIDIGSAILEFYSSLVDLLGKCAPDAEALKAGRSDSLRARAILRSLVSMEDLEGVLGLPFILPVSKPPEEDEEGGGGPGGDGMPPGLLPSHKASIVMFLDRVYGVDDQATFYRLLDDAFLPDLRAATTLDMAAASESDMALALNRYLCTSVLPLLMKHSHYFRESEHASVLLETMLQTCYRLSKCKTLTKGQQEMVSDFLVSFTLELRLPLMTNLLRKLTVDVPALSEHAVVPLRVLTSHYERSGSYYGTGAGRGSVASEEEKRLTMILFNGIFESLAKRAYDPELFSKALPCLSAIGCALSPDYTQSPHDDSWLTHTSVDLDGTYNPRPVDTSRINLNQPVESAVNKYAEHFHDCWAVKKIEQGWQFGNTYDDDRKIHPLLKPYHLLDERTKLRYMEPARESLRAMLAWGWTLDQDQSRFTSNRDSIKRRASKGNVYDHGYSPRPYDLRNITLTREICTMAERLSENAHDLWAVRKREELESIGGGVHPQLVPYEILTDKEKRKNREHAQELLRFLQFLGFRISSGDMDLSGNERRRGSANPQHHSSSRADGGAGDADGGAGGGASAAERRFAYSLLDKLLEYLDAASVNMQMTRPSTRFSRRRSYSTATEDVKFFGKVVLPFVERYFHAHQAYFIASPNSPHSSNCMASFKEKEMTASLFCKLSQTLRAKLTAFGHDVNISVRCLRVMVQAVDFKSVVKNSPEFVRSYLLPFFNNAADDLAQVMENLIKERFSHVKGTITRGATSLDYVHMVLLPVLSSLFDHIGHNEFGSDMLVGDTQLACYRILNALYTLGTNSSTFAQRDTIQAELARHRPALGECVGSFASCFPVAFLEPEKNKYNRNSILFGIEGKISEHSLEAQEVMDQLKENVPTLEKIVTEIEGLAHSGGKYHEAPHVIEVTLPMVCSYLPGWLKFGPDGPHVDSRPRDYVTEVTAQQMNAVLGNVLKLILSNIGSDDAPWMNRIATRTQPIICNSTPDMIKDHFLPIAEKLRENAELVEAMEKRLAQEKRISMEGSEDYEQLVQEKFSTLVRDIYAFYPLLIKYVDLHRSHWLKYPSAEAEQLFKCVAEIFSMWSHSLFFKREEQNFVAHNEIDNMALIMPSQAVRLAKTSSSASSSSGSEERKQRPSGKKRDKKRLEPHNSLNVACLKRLVPVGLGFFSGREQELLQQAKQRLLQKDAEADIEDFLTQNLGVDEGPIDEKVQWQKVLYRKIGDTKTSSTTQLTQVKVIERIISMAKVMHGLHMVEHPAANGSAWKKVISSQRKRAVMACFRMLPLHNTPRHRAMNLFLRAYTMLWLETEERDKNVLIVDLTQSHDEDEGEKKDEEEEKKPDPLTQLITTLSRGATKEQQRSQPDDTLYMSYAEIMSQSCSGEDEDDDDGDDEGPGPSFEEQEMEKQQLLFEQSRLSDRGTAEMVLQYISASRGEPGPMVTKTIDLGISLLRGGNTVVQKRMLQALKDKKDVGFFTSMSGFMQQCSVLDLDAFERTNKAKGLGMSTESGAGNLADAEITCKIFRFLQLLCEGHNLEFQNYLRTQAGNTTTVNIIICTVDYLLRLQESIMDFYWHYSGKDVIDKAGKENFLRAIMVAAQVFNSLTEYIQGPCSLNQLALAHSRLWDAVGGFLYIFAHMQDKLSKDPEQLELLREFMKLQKEMMIMLLSMLEGNVMNGPIGKQMVDTLVESSTNVEMILKFFDIFLKMKDLTTSEAFLEFDTNNDGALSAKEFRKAMHAQKVFAREEIEYIMMCVDANHDGKVDFTEFTDRFHNPAKDIGFTMAVLLTNLSEHMPNEPKLERLMTKAKSVLDYFEPYLGRIEIQGSANRIERVYFEIKQSHIDQWEKPQIKESKRSFLHSVVNEGGDKEKLESFVNFCEDTIFEMQHATSISAEEQRMAAMRSGTNTVEGGVLEPLSITYRFVRDLLSALLSCLTWSNLKHAYRTFKSMTYWQLLIALIKANFRLAWFLITVVFHICWTLIKFVVNMMMGEKEPESSPQPEQAALPLPMALPMGPVAELPPEDGLDRQEGQELPEADPAAAGFVDGLMPDGGGNGHIGKPVANGLDAGVKHETSDGQIRDQKTLEEDITKTSTPTTAGAPPPLLSSQISVEEQRRTSTSTESSKHEDEPAADAPEFEYGRYILSLFARNFYNFKYMALLLAFLINIVLLFFKVTKLHEDAVEQPPSEDLVANLTAAVGGGEDDDDDNLSEAVIIEEDFYYLNPIIRTLAILHTLMAFSMLVAYYCLKVPLVIFKREKEIARQLEFEGLYIVEQPSEEDVKAQWDKLVLSTQSFPESYWDKFVKKKVRARYAEQYDFEAISSLLGMEQADTVTPETEKSKIIPSFLANVDLQYQLWKWGVIITDNSFLYLLWYFLFSILGNFNFFFFAAHLLDVAIGFKTLRTILQSVTHNGKQLVLTVMLTCVVVYIYTVVAFNFFRKFYVKEEDGQVDYKCHDMATCFVYHLHTGVRAGGGIGDEIEPADGDAKEVYRILFDITFFFFVIVILLAIIQGLIIDAFGELRDQLEQVKEDMESKCFICGIGKDYFDKVPHGFEIHVKNEHNFANYMFFIMHLINKPDTEYTGQETYVWEMYQQRCWDFFPVGECFRKQYEDEVVVK</sequence>
<dbReference type="Pfam" id="PF00622">
    <property type="entry name" value="SPRY"/>
    <property type="match status" value="3"/>
</dbReference>
<dbReference type="PRINTS" id="PR00795">
    <property type="entry name" value="RYANODINER"/>
</dbReference>